<keyword evidence="2" id="KW-1185">Reference proteome</keyword>
<sequence length="327" mass="35635">MVTLSEGQKATLSSQAIEFLSNIQHVPFAYLFSNFLTSPGRIPKLRQSINDKMRPIEEALIAEHNLSVEHVKIGGVEVFVVQSPSMLPRNESKIMLNAHGGAFVMGSAKDRSALIMAAELGVRVYSVAYTKSPEVQYPVARDEFFSVYRELLKKGPPGGEPVDPKNLYAMGSSSGAQILVSSLLLARERGLPMPGGGIYLCTPALDFTGAGDSLVFNAHNRDIMPVSLLGGMVSQNYTPVGLDPKDPLFSPIYAHYDASFPRTIITVGTRDFALSNGVLMFWKLKDAGVEVELLVSEGMWHGFNWEDIPEAIQARSAVLEFLSVSTP</sequence>
<dbReference type="Proteomes" id="UP001148737">
    <property type="component" value="Unassembled WGS sequence"/>
</dbReference>
<organism evidence="1 2">
    <name type="scientific">Lecanicillium saksenae</name>
    <dbReference type="NCBI Taxonomy" id="468837"/>
    <lineage>
        <taxon>Eukaryota</taxon>
        <taxon>Fungi</taxon>
        <taxon>Dikarya</taxon>
        <taxon>Ascomycota</taxon>
        <taxon>Pezizomycotina</taxon>
        <taxon>Sordariomycetes</taxon>
        <taxon>Hypocreomycetidae</taxon>
        <taxon>Hypocreales</taxon>
        <taxon>Cordycipitaceae</taxon>
        <taxon>Lecanicillium</taxon>
    </lineage>
</organism>
<evidence type="ECO:0000313" key="1">
    <source>
        <dbReference type="EMBL" id="KAJ3498453.1"/>
    </source>
</evidence>
<protein>
    <submittedName>
        <fullName evidence="1">Uncharacterized protein</fullName>
    </submittedName>
</protein>
<comment type="caution">
    <text evidence="1">The sequence shown here is derived from an EMBL/GenBank/DDBJ whole genome shotgun (WGS) entry which is preliminary data.</text>
</comment>
<accession>A0ACC1R7B0</accession>
<proteinExistence type="predicted"/>
<reference evidence="1" key="1">
    <citation type="submission" date="2022-07" db="EMBL/GenBank/DDBJ databases">
        <title>Genome Sequence of Lecanicillium saksenae.</title>
        <authorList>
            <person name="Buettner E."/>
        </authorList>
    </citation>
    <scope>NUCLEOTIDE SEQUENCE</scope>
    <source>
        <strain evidence="1">VT-O1</strain>
    </source>
</reference>
<name>A0ACC1R7B0_9HYPO</name>
<dbReference type="EMBL" id="JANAKD010000050">
    <property type="protein sequence ID" value="KAJ3498453.1"/>
    <property type="molecule type" value="Genomic_DNA"/>
</dbReference>
<gene>
    <name evidence="1" type="ORF">NLG97_g1118</name>
</gene>
<evidence type="ECO:0000313" key="2">
    <source>
        <dbReference type="Proteomes" id="UP001148737"/>
    </source>
</evidence>